<evidence type="ECO:0000256" key="6">
    <source>
        <dbReference type="SAM" id="Coils"/>
    </source>
</evidence>
<keyword evidence="3" id="KW-0862">Zinc</keyword>
<gene>
    <name evidence="8" type="primary">AVEN_98145_1</name>
    <name evidence="8" type="ORF">NPIL_434221</name>
</gene>
<protein>
    <submittedName>
        <fullName evidence="8">THAP-type domain-containing protein</fullName>
    </submittedName>
</protein>
<accession>A0A8X6TUP0</accession>
<feature type="domain" description="THAP-type" evidence="7">
    <location>
        <begin position="1"/>
        <end position="95"/>
    </location>
</feature>
<dbReference type="AlphaFoldDB" id="A0A8X6TUP0"/>
<feature type="coiled-coil region" evidence="6">
    <location>
        <begin position="107"/>
        <end position="134"/>
    </location>
</feature>
<keyword evidence="6" id="KW-0175">Coiled coil</keyword>
<dbReference type="Pfam" id="PF05485">
    <property type="entry name" value="THAP"/>
    <property type="match status" value="1"/>
</dbReference>
<dbReference type="SMART" id="SM00980">
    <property type="entry name" value="THAP"/>
    <property type="match status" value="1"/>
</dbReference>
<proteinExistence type="predicted"/>
<evidence type="ECO:0000259" key="7">
    <source>
        <dbReference type="PROSITE" id="PS50950"/>
    </source>
</evidence>
<evidence type="ECO:0000313" key="9">
    <source>
        <dbReference type="Proteomes" id="UP000887013"/>
    </source>
</evidence>
<dbReference type="InterPro" id="IPR006612">
    <property type="entry name" value="THAP_Znf"/>
</dbReference>
<keyword evidence="2 5" id="KW-0863">Zinc-finger</keyword>
<name>A0A8X6TUP0_NEPPI</name>
<evidence type="ECO:0000256" key="4">
    <source>
        <dbReference type="ARBA" id="ARBA00023125"/>
    </source>
</evidence>
<reference evidence="8" key="1">
    <citation type="submission" date="2020-08" db="EMBL/GenBank/DDBJ databases">
        <title>Multicomponent nature underlies the extraordinary mechanical properties of spider dragline silk.</title>
        <authorList>
            <person name="Kono N."/>
            <person name="Nakamura H."/>
            <person name="Mori M."/>
            <person name="Yoshida Y."/>
            <person name="Ohtoshi R."/>
            <person name="Malay A.D."/>
            <person name="Moran D.A.P."/>
            <person name="Tomita M."/>
            <person name="Numata K."/>
            <person name="Arakawa K."/>
        </authorList>
    </citation>
    <scope>NUCLEOTIDE SEQUENCE</scope>
</reference>
<dbReference type="EMBL" id="BMAW01067138">
    <property type="protein sequence ID" value="GFT58261.1"/>
    <property type="molecule type" value="Genomic_DNA"/>
</dbReference>
<dbReference type="GO" id="GO:0008270">
    <property type="term" value="F:zinc ion binding"/>
    <property type="evidence" value="ECO:0007669"/>
    <property type="project" value="UniProtKB-KW"/>
</dbReference>
<dbReference type="Proteomes" id="UP000887013">
    <property type="component" value="Unassembled WGS sequence"/>
</dbReference>
<evidence type="ECO:0000256" key="3">
    <source>
        <dbReference type="ARBA" id="ARBA00022833"/>
    </source>
</evidence>
<evidence type="ECO:0000256" key="1">
    <source>
        <dbReference type="ARBA" id="ARBA00022723"/>
    </source>
</evidence>
<evidence type="ECO:0000256" key="5">
    <source>
        <dbReference type="PROSITE-ProRule" id="PRU00309"/>
    </source>
</evidence>
<sequence>MPSRYKYCIVPLCTNSTFKTPGKCFFDVPRKLDIREKWCKVMKRDFEKSTVLSKTSVRHVCEDHFNLEEDVCNYMQCKLQGGKMRLKKDVIPHKFDCQRQDQKNIIRKTEQNKRQDLKSKLKDIETAISSLKDVLITEIFIQEKGESIGLDKELVLIWVQRRIQKKSALEAQN</sequence>
<keyword evidence="1" id="KW-0479">Metal-binding</keyword>
<dbReference type="PROSITE" id="PS50950">
    <property type="entry name" value="ZF_THAP"/>
    <property type="match status" value="1"/>
</dbReference>
<dbReference type="SUPFAM" id="SSF57716">
    <property type="entry name" value="Glucocorticoid receptor-like (DNA-binding domain)"/>
    <property type="match status" value="1"/>
</dbReference>
<keyword evidence="9" id="KW-1185">Reference proteome</keyword>
<dbReference type="GO" id="GO:0003677">
    <property type="term" value="F:DNA binding"/>
    <property type="evidence" value="ECO:0007669"/>
    <property type="project" value="UniProtKB-UniRule"/>
</dbReference>
<dbReference type="OrthoDB" id="6434668at2759"/>
<evidence type="ECO:0000256" key="2">
    <source>
        <dbReference type="ARBA" id="ARBA00022771"/>
    </source>
</evidence>
<organism evidence="8 9">
    <name type="scientific">Nephila pilipes</name>
    <name type="common">Giant wood spider</name>
    <name type="synonym">Nephila maculata</name>
    <dbReference type="NCBI Taxonomy" id="299642"/>
    <lineage>
        <taxon>Eukaryota</taxon>
        <taxon>Metazoa</taxon>
        <taxon>Ecdysozoa</taxon>
        <taxon>Arthropoda</taxon>
        <taxon>Chelicerata</taxon>
        <taxon>Arachnida</taxon>
        <taxon>Araneae</taxon>
        <taxon>Araneomorphae</taxon>
        <taxon>Entelegynae</taxon>
        <taxon>Araneoidea</taxon>
        <taxon>Nephilidae</taxon>
        <taxon>Nephila</taxon>
    </lineage>
</organism>
<evidence type="ECO:0000313" key="8">
    <source>
        <dbReference type="EMBL" id="GFT58261.1"/>
    </source>
</evidence>
<keyword evidence="4 5" id="KW-0238">DNA-binding</keyword>
<comment type="caution">
    <text evidence="8">The sequence shown here is derived from an EMBL/GenBank/DDBJ whole genome shotgun (WGS) entry which is preliminary data.</text>
</comment>